<dbReference type="RefSeq" id="WP_211601036.1">
    <property type="nucleotide sequence ID" value="NZ_JAGSNF010000001.1"/>
</dbReference>
<dbReference type="AlphaFoldDB" id="A0A941HYI3"/>
<evidence type="ECO:0000256" key="1">
    <source>
        <dbReference type="ARBA" id="ARBA00004651"/>
    </source>
</evidence>
<dbReference type="GO" id="GO:0005886">
    <property type="term" value="C:plasma membrane"/>
    <property type="evidence" value="ECO:0007669"/>
    <property type="project" value="UniProtKB-SubCell"/>
</dbReference>
<feature type="transmembrane region" description="Helical" evidence="7">
    <location>
        <begin position="178"/>
        <end position="197"/>
    </location>
</feature>
<feature type="transmembrane region" description="Helical" evidence="7">
    <location>
        <begin position="92"/>
        <end position="109"/>
    </location>
</feature>
<dbReference type="Proteomes" id="UP000677016">
    <property type="component" value="Unassembled WGS sequence"/>
</dbReference>
<evidence type="ECO:0000256" key="6">
    <source>
        <dbReference type="ARBA" id="ARBA00023136"/>
    </source>
</evidence>
<dbReference type="InterPro" id="IPR050171">
    <property type="entry name" value="MFS_Transporters"/>
</dbReference>
<feature type="transmembrane region" description="Helical" evidence="7">
    <location>
        <begin position="289"/>
        <end position="309"/>
    </location>
</feature>
<gene>
    <name evidence="9" type="ORF">KC207_01035</name>
</gene>
<evidence type="ECO:0000256" key="5">
    <source>
        <dbReference type="ARBA" id="ARBA00022989"/>
    </source>
</evidence>
<feature type="transmembrane region" description="Helical" evidence="7">
    <location>
        <begin position="55"/>
        <end position="80"/>
    </location>
</feature>
<organism evidence="9 10">
    <name type="scientific">Phycicoccus avicenniae</name>
    <dbReference type="NCBI Taxonomy" id="2828860"/>
    <lineage>
        <taxon>Bacteria</taxon>
        <taxon>Bacillati</taxon>
        <taxon>Actinomycetota</taxon>
        <taxon>Actinomycetes</taxon>
        <taxon>Micrococcales</taxon>
        <taxon>Intrasporangiaceae</taxon>
        <taxon>Phycicoccus</taxon>
    </lineage>
</organism>
<keyword evidence="3" id="KW-1003">Cell membrane</keyword>
<feature type="transmembrane region" description="Helical" evidence="7">
    <location>
        <begin position="379"/>
        <end position="400"/>
    </location>
</feature>
<reference evidence="9" key="1">
    <citation type="submission" date="2021-04" db="EMBL/GenBank/DDBJ databases">
        <title>Phycicoccus avicenniae sp. nov., a novel endophytic actinomycetes isolated from branch of Avicennia mariana.</title>
        <authorList>
            <person name="Tuo L."/>
        </authorList>
    </citation>
    <scope>NUCLEOTIDE SEQUENCE</scope>
    <source>
        <strain evidence="9">BSK3Z-2</strain>
    </source>
</reference>
<sequence length="473" mass="47741">MPSTGPTPTSAVASDPLSAPRRVVAPFVLVAAITMTFLAASSAPTPLYATYQESLSLAPVSVTVIFAAYALALLGALLVAGRLSDFIGRKPVILAAIAVEMIAMVMFAVADSAPELTAARIVQGLATGAATSATAAALADLIPHRSALVASVSPVVGMAAGALGSGVLVVEAPAPEQTVYIVLTIAFGLLAMAASMMRETAPRRPGALGSLRPRMAAPTMARRPLLTAAPVLVAVWSLGGFYLSLGPRLANEITGTSSPLMGADLVSTLTLSGAAAILVLRAHSPARVFAIGAASLVAGLSVSLVGVGIDMATLLFGGALIAGIGFGAGFQGSMRIVMPSASPEERAGLLSTFYVISYLSMGVPAVLAGLLAGAGGIKLAAMTVGGVLIALSAGALVGVARGGRDADERAAHLASADDVRRHSARTAFPLPEERHEQIADTVNHIDSVTTVLRTIPLHETPPASSFRPNGTNR</sequence>
<dbReference type="PANTHER" id="PTHR23517:SF13">
    <property type="entry name" value="MAJOR FACILITATOR SUPERFAMILY MFS_1"/>
    <property type="match status" value="1"/>
</dbReference>
<keyword evidence="5 7" id="KW-1133">Transmembrane helix</keyword>
<dbReference type="InterPro" id="IPR011701">
    <property type="entry name" value="MFS"/>
</dbReference>
<proteinExistence type="predicted"/>
<dbReference type="PROSITE" id="PS00216">
    <property type="entry name" value="SUGAR_TRANSPORT_1"/>
    <property type="match status" value="1"/>
</dbReference>
<feature type="domain" description="Major facilitator superfamily (MFS) profile" evidence="8">
    <location>
        <begin position="25"/>
        <end position="404"/>
    </location>
</feature>
<dbReference type="SUPFAM" id="SSF103473">
    <property type="entry name" value="MFS general substrate transporter"/>
    <property type="match status" value="1"/>
</dbReference>
<evidence type="ECO:0000256" key="3">
    <source>
        <dbReference type="ARBA" id="ARBA00022475"/>
    </source>
</evidence>
<dbReference type="PANTHER" id="PTHR23517">
    <property type="entry name" value="RESISTANCE PROTEIN MDTM, PUTATIVE-RELATED-RELATED"/>
    <property type="match status" value="1"/>
</dbReference>
<comment type="subcellular location">
    <subcellularLocation>
        <location evidence="1">Cell membrane</location>
        <topology evidence="1">Multi-pass membrane protein</topology>
    </subcellularLocation>
</comment>
<dbReference type="InterPro" id="IPR005829">
    <property type="entry name" value="Sugar_transporter_CS"/>
</dbReference>
<dbReference type="PROSITE" id="PS50850">
    <property type="entry name" value="MFS"/>
    <property type="match status" value="1"/>
</dbReference>
<feature type="transmembrane region" description="Helical" evidence="7">
    <location>
        <begin position="224"/>
        <end position="245"/>
    </location>
</feature>
<dbReference type="InterPro" id="IPR036259">
    <property type="entry name" value="MFS_trans_sf"/>
</dbReference>
<accession>A0A941HYI3</accession>
<dbReference type="InterPro" id="IPR020846">
    <property type="entry name" value="MFS_dom"/>
</dbReference>
<feature type="transmembrane region" description="Helical" evidence="7">
    <location>
        <begin position="148"/>
        <end position="172"/>
    </location>
</feature>
<feature type="transmembrane region" description="Helical" evidence="7">
    <location>
        <begin position="315"/>
        <end position="337"/>
    </location>
</feature>
<dbReference type="GO" id="GO:0022857">
    <property type="term" value="F:transmembrane transporter activity"/>
    <property type="evidence" value="ECO:0007669"/>
    <property type="project" value="InterPro"/>
</dbReference>
<evidence type="ECO:0000259" key="8">
    <source>
        <dbReference type="PROSITE" id="PS50850"/>
    </source>
</evidence>
<dbReference type="Gene3D" id="1.20.1250.20">
    <property type="entry name" value="MFS general substrate transporter like domains"/>
    <property type="match status" value="1"/>
</dbReference>
<feature type="transmembrane region" description="Helical" evidence="7">
    <location>
        <begin position="23"/>
        <end position="43"/>
    </location>
</feature>
<evidence type="ECO:0000256" key="4">
    <source>
        <dbReference type="ARBA" id="ARBA00022692"/>
    </source>
</evidence>
<evidence type="ECO:0000256" key="7">
    <source>
        <dbReference type="SAM" id="Phobius"/>
    </source>
</evidence>
<evidence type="ECO:0000256" key="2">
    <source>
        <dbReference type="ARBA" id="ARBA00022448"/>
    </source>
</evidence>
<feature type="transmembrane region" description="Helical" evidence="7">
    <location>
        <begin position="121"/>
        <end position="141"/>
    </location>
</feature>
<evidence type="ECO:0000313" key="9">
    <source>
        <dbReference type="EMBL" id="MBR7741877.1"/>
    </source>
</evidence>
<dbReference type="Pfam" id="PF07690">
    <property type="entry name" value="MFS_1"/>
    <property type="match status" value="1"/>
</dbReference>
<keyword evidence="2" id="KW-0813">Transport</keyword>
<feature type="transmembrane region" description="Helical" evidence="7">
    <location>
        <begin position="265"/>
        <end position="282"/>
    </location>
</feature>
<comment type="caution">
    <text evidence="9">The sequence shown here is derived from an EMBL/GenBank/DDBJ whole genome shotgun (WGS) entry which is preliminary data.</text>
</comment>
<name>A0A941HYI3_9MICO</name>
<protein>
    <submittedName>
        <fullName evidence="9">MFS transporter</fullName>
    </submittedName>
</protein>
<feature type="transmembrane region" description="Helical" evidence="7">
    <location>
        <begin position="349"/>
        <end position="373"/>
    </location>
</feature>
<keyword evidence="4 7" id="KW-0812">Transmembrane</keyword>
<dbReference type="EMBL" id="JAGSNF010000001">
    <property type="protein sequence ID" value="MBR7741877.1"/>
    <property type="molecule type" value="Genomic_DNA"/>
</dbReference>
<keyword evidence="10" id="KW-1185">Reference proteome</keyword>
<evidence type="ECO:0000313" key="10">
    <source>
        <dbReference type="Proteomes" id="UP000677016"/>
    </source>
</evidence>
<keyword evidence="6 7" id="KW-0472">Membrane</keyword>